<dbReference type="InterPro" id="IPR001764">
    <property type="entry name" value="Glyco_hydro_3_N"/>
</dbReference>
<dbReference type="EMBL" id="DVNB01000124">
    <property type="protein sequence ID" value="HIU58456.1"/>
    <property type="molecule type" value="Genomic_DNA"/>
</dbReference>
<evidence type="ECO:0000256" key="3">
    <source>
        <dbReference type="ARBA" id="ARBA00012663"/>
    </source>
</evidence>
<evidence type="ECO:0000256" key="6">
    <source>
        <dbReference type="SAM" id="SignalP"/>
    </source>
</evidence>
<dbReference type="Gene3D" id="3.20.20.300">
    <property type="entry name" value="Glycoside hydrolase, family 3, N-terminal domain"/>
    <property type="match status" value="1"/>
</dbReference>
<dbReference type="SUPFAM" id="SSF51445">
    <property type="entry name" value="(Trans)glycosidases"/>
    <property type="match status" value="1"/>
</dbReference>
<dbReference type="InterPro" id="IPR019800">
    <property type="entry name" value="Glyco_hydro_3_AS"/>
</dbReference>
<name>A0A9D1MDV8_9FIRM</name>
<evidence type="ECO:0000256" key="2">
    <source>
        <dbReference type="ARBA" id="ARBA00005336"/>
    </source>
</evidence>
<keyword evidence="6" id="KW-0732">Signal</keyword>
<comment type="caution">
    <text evidence="8">The sequence shown here is derived from an EMBL/GenBank/DDBJ whole genome shotgun (WGS) entry which is preliminary data.</text>
</comment>
<dbReference type="PROSITE" id="PS51257">
    <property type="entry name" value="PROKAR_LIPOPROTEIN"/>
    <property type="match status" value="1"/>
</dbReference>
<reference evidence="8" key="1">
    <citation type="submission" date="2020-10" db="EMBL/GenBank/DDBJ databases">
        <authorList>
            <person name="Gilroy R."/>
        </authorList>
    </citation>
    <scope>NUCLEOTIDE SEQUENCE</scope>
    <source>
        <strain evidence="8">USAMLcec3-3695</strain>
    </source>
</reference>
<evidence type="ECO:0000256" key="5">
    <source>
        <dbReference type="ARBA" id="ARBA00023295"/>
    </source>
</evidence>
<organism evidence="8 9">
    <name type="scientific">Candidatus Ornithomonoglobus merdipullorum</name>
    <dbReference type="NCBI Taxonomy" id="2840895"/>
    <lineage>
        <taxon>Bacteria</taxon>
        <taxon>Bacillati</taxon>
        <taxon>Bacillota</taxon>
        <taxon>Clostridia</taxon>
        <taxon>Candidatus Ornithomonoglobus</taxon>
    </lineage>
</organism>
<comment type="similarity">
    <text evidence="2">Belongs to the glycosyl hydrolase 3 family.</text>
</comment>
<accession>A0A9D1MDV8</accession>
<keyword evidence="5" id="KW-0326">Glycosidase</keyword>
<dbReference type="InterPro" id="IPR036962">
    <property type="entry name" value="Glyco_hydro_3_N_sf"/>
</dbReference>
<dbReference type="Proteomes" id="UP000824109">
    <property type="component" value="Unassembled WGS sequence"/>
</dbReference>
<dbReference type="InterPro" id="IPR050226">
    <property type="entry name" value="NagZ_Beta-hexosaminidase"/>
</dbReference>
<dbReference type="GO" id="GO:0004563">
    <property type="term" value="F:beta-N-acetylhexosaminidase activity"/>
    <property type="evidence" value="ECO:0007669"/>
    <property type="project" value="UniProtKB-EC"/>
</dbReference>
<evidence type="ECO:0000256" key="4">
    <source>
        <dbReference type="ARBA" id="ARBA00022801"/>
    </source>
</evidence>
<dbReference type="PANTHER" id="PTHR30480">
    <property type="entry name" value="BETA-HEXOSAMINIDASE-RELATED"/>
    <property type="match status" value="1"/>
</dbReference>
<dbReference type="PROSITE" id="PS00775">
    <property type="entry name" value="GLYCOSYL_HYDROL_F3"/>
    <property type="match status" value="1"/>
</dbReference>
<evidence type="ECO:0000259" key="7">
    <source>
        <dbReference type="Pfam" id="PF00933"/>
    </source>
</evidence>
<comment type="catalytic activity">
    <reaction evidence="1">
        <text>Hydrolysis of terminal non-reducing N-acetyl-D-hexosamine residues in N-acetyl-beta-D-hexosaminides.</text>
        <dbReference type="EC" id="3.2.1.52"/>
    </reaction>
</comment>
<dbReference type="GO" id="GO:0009254">
    <property type="term" value="P:peptidoglycan turnover"/>
    <property type="evidence" value="ECO:0007669"/>
    <property type="project" value="TreeGrafter"/>
</dbReference>
<dbReference type="AlphaFoldDB" id="A0A9D1MDV8"/>
<keyword evidence="4" id="KW-0378">Hydrolase</keyword>
<dbReference type="PANTHER" id="PTHR30480:SF13">
    <property type="entry name" value="BETA-HEXOSAMINIDASE"/>
    <property type="match status" value="1"/>
</dbReference>
<dbReference type="GO" id="GO:0005975">
    <property type="term" value="P:carbohydrate metabolic process"/>
    <property type="evidence" value="ECO:0007669"/>
    <property type="project" value="InterPro"/>
</dbReference>
<evidence type="ECO:0000313" key="9">
    <source>
        <dbReference type="Proteomes" id="UP000824109"/>
    </source>
</evidence>
<feature type="domain" description="Glycoside hydrolase family 3 N-terminal" evidence="7">
    <location>
        <begin position="47"/>
        <end position="356"/>
    </location>
</feature>
<feature type="signal peptide" evidence="6">
    <location>
        <begin position="1"/>
        <end position="25"/>
    </location>
</feature>
<evidence type="ECO:0000313" key="8">
    <source>
        <dbReference type="EMBL" id="HIU58456.1"/>
    </source>
</evidence>
<dbReference type="EC" id="3.2.1.52" evidence="3"/>
<feature type="chain" id="PRO_5039259517" description="beta-N-acetylhexosaminidase" evidence="6">
    <location>
        <begin position="26"/>
        <end position="360"/>
    </location>
</feature>
<dbReference type="InterPro" id="IPR017853">
    <property type="entry name" value="GH"/>
</dbReference>
<gene>
    <name evidence="8" type="ORF">IAA61_11680</name>
</gene>
<protein>
    <recommendedName>
        <fullName evidence="3">beta-N-acetylhexosaminidase</fullName>
        <ecNumber evidence="3">3.2.1.52</ecNumber>
    </recommendedName>
</protein>
<proteinExistence type="inferred from homology"/>
<sequence length="360" mass="38505">MIRRISMAAAAAAAMLLFTSCGNDAAEQPTAETEAAVTEAAAVTDMTIEEKVAQLFMVRCDDANMDAILEKQPGGIVMFGVDFEGLTKDEVKDKIESYKDACVIEPIISVDEEGGTVVRVSSNPNLAGEKYQNPRYYYELGGIEALAQNAAEKSDLLADLGITMNLAPVADVSTDPDDFIYDRALGEDAATTAEYVSAVVGAMKEHGMMSCLKHFPGYGGNVDTHTGIAIDDRPLDSFYENDFVPFEAGIEAGADAVLVAHNIVNSIDSTQPASISGPVHEILREELGYDGIIMTDDMSMEAMAQYETPYTKAVLAGNDMVIVTDFEAAYNEVLGAVKDGTIPESTIDAAVERILEAKGY</sequence>
<dbReference type="Pfam" id="PF00933">
    <property type="entry name" value="Glyco_hydro_3"/>
    <property type="match status" value="1"/>
</dbReference>
<evidence type="ECO:0000256" key="1">
    <source>
        <dbReference type="ARBA" id="ARBA00001231"/>
    </source>
</evidence>
<reference evidence="8" key="2">
    <citation type="journal article" date="2021" name="PeerJ">
        <title>Extensive microbial diversity within the chicken gut microbiome revealed by metagenomics and culture.</title>
        <authorList>
            <person name="Gilroy R."/>
            <person name="Ravi A."/>
            <person name="Getino M."/>
            <person name="Pursley I."/>
            <person name="Horton D.L."/>
            <person name="Alikhan N.F."/>
            <person name="Baker D."/>
            <person name="Gharbi K."/>
            <person name="Hall N."/>
            <person name="Watson M."/>
            <person name="Adriaenssens E.M."/>
            <person name="Foster-Nyarko E."/>
            <person name="Jarju S."/>
            <person name="Secka A."/>
            <person name="Antonio M."/>
            <person name="Oren A."/>
            <person name="Chaudhuri R.R."/>
            <person name="La Ragione R."/>
            <person name="Hildebrand F."/>
            <person name="Pallen M.J."/>
        </authorList>
    </citation>
    <scope>NUCLEOTIDE SEQUENCE</scope>
    <source>
        <strain evidence="8">USAMLcec3-3695</strain>
    </source>
</reference>